<evidence type="ECO:0000256" key="2">
    <source>
        <dbReference type="ARBA" id="ARBA00005546"/>
    </source>
</evidence>
<evidence type="ECO:0000256" key="5">
    <source>
        <dbReference type="RuleBase" id="RU004398"/>
    </source>
</evidence>
<evidence type="ECO:0000313" key="7">
    <source>
        <dbReference type="Proteomes" id="UP000007879"/>
    </source>
</evidence>
<dbReference type="GO" id="GO:0000408">
    <property type="term" value="C:EKC/KEOPS complex"/>
    <property type="evidence" value="ECO:0007669"/>
    <property type="project" value="TreeGrafter"/>
</dbReference>
<dbReference type="InterPro" id="IPR036504">
    <property type="entry name" value="CGI121/TPRKB_sf"/>
</dbReference>
<dbReference type="Proteomes" id="UP000007879">
    <property type="component" value="Unassembled WGS sequence"/>
</dbReference>
<dbReference type="GeneID" id="105316686"/>
<keyword evidence="3" id="KW-0819">tRNA processing</keyword>
<dbReference type="PANTHER" id="PTHR15840:SF10">
    <property type="entry name" value="EKC_KEOPS COMPLEX SUBUNIT TPRKB"/>
    <property type="match status" value="1"/>
</dbReference>
<proteinExistence type="inferred from homology"/>
<dbReference type="PANTHER" id="PTHR15840">
    <property type="entry name" value="CGI-121 FAMILY MEMBER"/>
    <property type="match status" value="1"/>
</dbReference>
<keyword evidence="7" id="KW-1185">Reference proteome</keyword>
<evidence type="ECO:0008006" key="8">
    <source>
        <dbReference type="Google" id="ProtNLM"/>
    </source>
</evidence>
<dbReference type="SUPFAM" id="SSF143870">
    <property type="entry name" value="PF0523-like"/>
    <property type="match status" value="1"/>
</dbReference>
<dbReference type="EnsemblMetazoa" id="XM_011411772.2">
    <property type="protein sequence ID" value="XP_011410074.2"/>
    <property type="gene ID" value="LOC105316686"/>
</dbReference>
<evidence type="ECO:0000256" key="3">
    <source>
        <dbReference type="ARBA" id="ARBA00022694"/>
    </source>
</evidence>
<dbReference type="KEGG" id="aqu:105316686"/>
<evidence type="ECO:0000256" key="4">
    <source>
        <dbReference type="ARBA" id="ARBA00023242"/>
    </source>
</evidence>
<dbReference type="GO" id="GO:0002949">
    <property type="term" value="P:tRNA threonylcarbamoyladenosine modification"/>
    <property type="evidence" value="ECO:0007669"/>
    <property type="project" value="TreeGrafter"/>
</dbReference>
<name>A0AAN0IV03_AMPQE</name>
<reference evidence="7" key="1">
    <citation type="journal article" date="2010" name="Nature">
        <title>The Amphimedon queenslandica genome and the evolution of animal complexity.</title>
        <authorList>
            <person name="Srivastava M."/>
            <person name="Simakov O."/>
            <person name="Chapman J."/>
            <person name="Fahey B."/>
            <person name="Gauthier M.E."/>
            <person name="Mitros T."/>
            <person name="Richards G.S."/>
            <person name="Conaco C."/>
            <person name="Dacre M."/>
            <person name="Hellsten U."/>
            <person name="Larroux C."/>
            <person name="Putnam N.H."/>
            <person name="Stanke M."/>
            <person name="Adamska M."/>
            <person name="Darling A."/>
            <person name="Degnan S.M."/>
            <person name="Oakley T.H."/>
            <person name="Plachetzki D.C."/>
            <person name="Zhai Y."/>
            <person name="Adamski M."/>
            <person name="Calcino A."/>
            <person name="Cummins S.F."/>
            <person name="Goodstein D.M."/>
            <person name="Harris C."/>
            <person name="Jackson D.J."/>
            <person name="Leys S.P."/>
            <person name="Shu S."/>
            <person name="Woodcroft B.J."/>
            <person name="Vervoort M."/>
            <person name="Kosik K.S."/>
            <person name="Manning G."/>
            <person name="Degnan B.M."/>
            <person name="Rokhsar D.S."/>
        </authorList>
    </citation>
    <scope>NUCLEOTIDE SEQUENCE [LARGE SCALE GENOMIC DNA]</scope>
</reference>
<evidence type="ECO:0000313" key="6">
    <source>
        <dbReference type="EnsemblMetazoa" id="XP_011410074.2"/>
    </source>
</evidence>
<organism evidence="6 7">
    <name type="scientific">Amphimedon queenslandica</name>
    <name type="common">Sponge</name>
    <dbReference type="NCBI Taxonomy" id="400682"/>
    <lineage>
        <taxon>Eukaryota</taxon>
        <taxon>Metazoa</taxon>
        <taxon>Porifera</taxon>
        <taxon>Demospongiae</taxon>
        <taxon>Heteroscleromorpha</taxon>
        <taxon>Haplosclerida</taxon>
        <taxon>Niphatidae</taxon>
        <taxon>Amphimedon</taxon>
    </lineage>
</organism>
<dbReference type="GO" id="GO:0005634">
    <property type="term" value="C:nucleus"/>
    <property type="evidence" value="ECO:0007669"/>
    <property type="project" value="UniProtKB-SubCell"/>
</dbReference>
<dbReference type="InterPro" id="IPR013926">
    <property type="entry name" value="CGI121/TPRKB"/>
</dbReference>
<dbReference type="RefSeq" id="XP_011410074.2">
    <property type="nucleotide sequence ID" value="XM_011411772.2"/>
</dbReference>
<dbReference type="NCBIfam" id="NF011465">
    <property type="entry name" value="PRK14886.1-1"/>
    <property type="match status" value="1"/>
</dbReference>
<comment type="similarity">
    <text evidence="2 5">Belongs to the CGI121/TPRKB family.</text>
</comment>
<evidence type="ECO:0000256" key="1">
    <source>
        <dbReference type="ARBA" id="ARBA00004123"/>
    </source>
</evidence>
<reference evidence="6" key="2">
    <citation type="submission" date="2024-06" db="UniProtKB">
        <authorList>
            <consortium name="EnsemblMetazoa"/>
        </authorList>
    </citation>
    <scope>IDENTIFICATION</scope>
</reference>
<comment type="subcellular location">
    <subcellularLocation>
        <location evidence="1">Nucleus</location>
    </subcellularLocation>
</comment>
<accession>A0AAN0IV03</accession>
<sequence length="193" mass="21219">MSPFYLSHTYKGLGLLKMKLETKSDHFCTLFLCTGLTSAAELRRTVLSGKLPCCLLDAGMICSSFQVMVAVNKAVISLERKKLVTKSLQTEIIYSLSPSTNISESLRLFGAKDDSNSVVAVFTSDSSDSFLEQEESLKSLVKGLGGEVLQDNDFSKTLDLKSLKKVYQITDKELQVTTLEKAVTTAMSMKHLV</sequence>
<dbReference type="GO" id="GO:0005829">
    <property type="term" value="C:cytosol"/>
    <property type="evidence" value="ECO:0007669"/>
    <property type="project" value="TreeGrafter"/>
</dbReference>
<dbReference type="AlphaFoldDB" id="A0AAN0IV03"/>
<protein>
    <recommendedName>
        <fullName evidence="8">EKC/KEOPS complex subunit cgi121</fullName>
    </recommendedName>
</protein>
<dbReference type="Gene3D" id="3.30.2380.10">
    <property type="entry name" value="CGI121/TPRKB"/>
    <property type="match status" value="1"/>
</dbReference>
<keyword evidence="4 5" id="KW-0539">Nucleus</keyword>
<dbReference type="Pfam" id="PF08617">
    <property type="entry name" value="CGI-121"/>
    <property type="match status" value="1"/>
</dbReference>